<sequence length="46" mass="5614">MNINQNFIKDRFDQSCLKSKYCAIYKKKPVFRAYITIGIGYLYYFF</sequence>
<evidence type="ECO:0000313" key="2">
    <source>
        <dbReference type="EMBL" id="CBX27812.1"/>
    </source>
</evidence>
<gene>
    <name evidence="2" type="ORF">N47_C18700</name>
</gene>
<dbReference type="EMBL" id="FR695867">
    <property type="protein sequence ID" value="CBX27812.1"/>
    <property type="molecule type" value="Genomic_DNA"/>
</dbReference>
<evidence type="ECO:0000256" key="1">
    <source>
        <dbReference type="SAM" id="Phobius"/>
    </source>
</evidence>
<organism evidence="2">
    <name type="scientific">uncultured Desulfobacterium sp</name>
    <dbReference type="NCBI Taxonomy" id="201089"/>
    <lineage>
        <taxon>Bacteria</taxon>
        <taxon>Pseudomonadati</taxon>
        <taxon>Thermodesulfobacteriota</taxon>
        <taxon>Desulfobacteria</taxon>
        <taxon>Desulfobacterales</taxon>
        <taxon>Desulfobacteriaceae</taxon>
        <taxon>Desulfobacterium</taxon>
        <taxon>environmental samples</taxon>
    </lineage>
</organism>
<keyword evidence="1" id="KW-0472">Membrane</keyword>
<feature type="transmembrane region" description="Helical" evidence="1">
    <location>
        <begin position="29"/>
        <end position="45"/>
    </location>
</feature>
<keyword evidence="1" id="KW-0812">Transmembrane</keyword>
<dbReference type="AlphaFoldDB" id="E1YBD5"/>
<proteinExistence type="predicted"/>
<keyword evidence="1" id="KW-1133">Transmembrane helix</keyword>
<protein>
    <submittedName>
        <fullName evidence="2">Uncharacterized protein</fullName>
    </submittedName>
</protein>
<accession>E1YBD5</accession>
<reference evidence="2" key="1">
    <citation type="journal article" date="2011" name="Environ. Microbiol.">
        <title>Genomic insights into the metabolic potential of the polycyclic aromatic hydrocarbon degrading sulfate-reducing Deltaproteobacterium N47.</title>
        <authorList>
            <person name="Bergmann F."/>
            <person name="Selesi D."/>
            <person name="Weinmaier T."/>
            <person name="Tischler P."/>
            <person name="Rattei T."/>
            <person name="Meckenstock R.U."/>
        </authorList>
    </citation>
    <scope>NUCLEOTIDE SEQUENCE</scope>
</reference>
<name>E1YBD5_9BACT</name>